<dbReference type="Proteomes" id="UP000053573">
    <property type="component" value="Unassembled WGS sequence"/>
</dbReference>
<dbReference type="STRING" id="2060906.A0A0H1BRQ4"/>
<evidence type="ECO:0000313" key="3">
    <source>
        <dbReference type="Proteomes" id="UP000053573"/>
    </source>
</evidence>
<keyword evidence="3" id="KW-1185">Reference proteome</keyword>
<evidence type="ECO:0000256" key="1">
    <source>
        <dbReference type="SAM" id="MobiDB-lite"/>
    </source>
</evidence>
<accession>A0A0H1BRQ4</accession>
<gene>
    <name evidence="2" type="ORF">EMPG_11400</name>
</gene>
<proteinExistence type="predicted"/>
<name>A0A0H1BRQ4_9EURO</name>
<feature type="region of interest" description="Disordered" evidence="1">
    <location>
        <begin position="50"/>
        <end position="71"/>
    </location>
</feature>
<dbReference type="EMBL" id="LDEV01000141">
    <property type="protein sequence ID" value="KLJ13687.1"/>
    <property type="molecule type" value="Genomic_DNA"/>
</dbReference>
<sequence length="721" mass="81512">MRLFTPTWARKLYKPTTILRLALIGTVCQLPPGFCMFSTAHALHDRKMPQAGVPWKSEPPAPFDNPSNKHGASKLADVQQLLQRLPTSIQWADGLDMKPPEDLDPSDPLMPYLDVLMIVDRLIPPKTIFHFFEFACRGTLPNGNKTELPIVSSEELPLVASPYSEWALPPHNKITLPVSQMLMSRIGSDEDPGRLTLVEKPVHALKVRLWEGIPPISEHQWRQKGLDKAENFDYACQYIEAVISAFDYLNVPLHISHMRETFNYISDHLSEFDEALNNIHRRDGKEPNINTAGLWADFIRAKYEVMTDRAHSWVISHVDALREPLLNEIKAQGSSSDDNISPEQLDLVHKLRTLAGLAAQADYTIYMSTHGYKGSSGPSLERMGDWRNPVLEKRRQTYVNSYAYFQEINSLTDEMLANLAGNPTQSPDACPKKENDLLKAIEDQLRIQDQQRLRARSDPEPGPRAPPVWISGVTTRIREIKDLGQPPMTEVGFAIYRLSYGQNDDDGEWAALKEAIEKDLASWGGGIDGVEDIKPFLKLKWFDGRELGLAEDDIDGAKRHFTTFLNTLTPSDGIDQSTILILDSASLASYAKPTTDDTDDTEDHYLLAVDAHYDPAEGIERPEESPGYVGSMRILTRLVWSELFALTYNQAMWLEDLWPLAMGHPEQVYVGTTVNELRSRWVAAKVAGDSELMARFEAECKKREGEEVVEAWSKKWREKEL</sequence>
<reference evidence="3" key="1">
    <citation type="journal article" date="2015" name="PLoS Genet.">
        <title>The dynamic genome and transcriptome of the human fungal pathogen Blastomyces and close relative Emmonsia.</title>
        <authorList>
            <person name="Munoz J.F."/>
            <person name="Gauthier G.M."/>
            <person name="Desjardins C.A."/>
            <person name="Gallo J.E."/>
            <person name="Holder J."/>
            <person name="Sullivan T.D."/>
            <person name="Marty A.J."/>
            <person name="Carmen J.C."/>
            <person name="Chen Z."/>
            <person name="Ding L."/>
            <person name="Gujja S."/>
            <person name="Magrini V."/>
            <person name="Misas E."/>
            <person name="Mitreva M."/>
            <person name="Priest M."/>
            <person name="Saif S."/>
            <person name="Whiston E.A."/>
            <person name="Young S."/>
            <person name="Zeng Q."/>
            <person name="Goldman W.E."/>
            <person name="Mardis E.R."/>
            <person name="Taylor J.W."/>
            <person name="McEwen J.G."/>
            <person name="Clay O.K."/>
            <person name="Klein B.S."/>
            <person name="Cuomo C.A."/>
        </authorList>
    </citation>
    <scope>NUCLEOTIDE SEQUENCE [LARGE SCALE GENOMIC DNA]</scope>
    <source>
        <strain evidence="3">UAMH 139</strain>
    </source>
</reference>
<evidence type="ECO:0000313" key="2">
    <source>
        <dbReference type="EMBL" id="KLJ13687.1"/>
    </source>
</evidence>
<organism evidence="2 3">
    <name type="scientific">Blastomyces silverae</name>
    <dbReference type="NCBI Taxonomy" id="2060906"/>
    <lineage>
        <taxon>Eukaryota</taxon>
        <taxon>Fungi</taxon>
        <taxon>Dikarya</taxon>
        <taxon>Ascomycota</taxon>
        <taxon>Pezizomycotina</taxon>
        <taxon>Eurotiomycetes</taxon>
        <taxon>Eurotiomycetidae</taxon>
        <taxon>Onygenales</taxon>
        <taxon>Ajellomycetaceae</taxon>
        <taxon>Blastomyces</taxon>
    </lineage>
</organism>
<protein>
    <submittedName>
        <fullName evidence="2">Uncharacterized protein</fullName>
    </submittedName>
</protein>
<dbReference type="OrthoDB" id="3437405at2759"/>
<dbReference type="AlphaFoldDB" id="A0A0H1BRQ4"/>
<comment type="caution">
    <text evidence="2">The sequence shown here is derived from an EMBL/GenBank/DDBJ whole genome shotgun (WGS) entry which is preliminary data.</text>
</comment>